<feature type="non-terminal residue" evidence="2">
    <location>
        <position position="356"/>
    </location>
</feature>
<dbReference type="AlphaFoldDB" id="A0A226I3B5"/>
<comment type="caution">
    <text evidence="2">The sequence shown here is derived from an EMBL/GenBank/DDBJ whole genome shotgun (WGS) entry which is preliminary data.</text>
</comment>
<dbReference type="InterPro" id="IPR057078">
    <property type="entry name" value="HYR-4C"/>
</dbReference>
<dbReference type="RefSeq" id="WP_208861259.1">
    <property type="nucleotide sequence ID" value="NZ_MUHA01000008.1"/>
</dbReference>
<evidence type="ECO:0000313" key="3">
    <source>
        <dbReference type="Proteomes" id="UP000198336"/>
    </source>
</evidence>
<feature type="non-terminal residue" evidence="2">
    <location>
        <position position="1"/>
    </location>
</feature>
<reference evidence="2 3" key="1">
    <citation type="submission" date="2016-11" db="EMBL/GenBank/DDBJ databases">
        <title>Whole genomes of Flavobacteriaceae.</title>
        <authorList>
            <person name="Stine C."/>
            <person name="Li C."/>
            <person name="Tadesse D."/>
        </authorList>
    </citation>
    <scope>NUCLEOTIDE SEQUENCE [LARGE SCALE GENOMIC DNA]</scope>
    <source>
        <strain evidence="2 3">CCUG 59446</strain>
    </source>
</reference>
<keyword evidence="3" id="KW-1185">Reference proteome</keyword>
<dbReference type="Pfam" id="PF23237">
    <property type="entry name" value="HYR_4C"/>
    <property type="match status" value="1"/>
</dbReference>
<evidence type="ECO:0000259" key="1">
    <source>
        <dbReference type="Pfam" id="PF23237"/>
    </source>
</evidence>
<feature type="domain" description="HYR-like" evidence="1">
    <location>
        <begin position="199"/>
        <end position="270"/>
    </location>
</feature>
<name>A0A226I3B5_9FLAO</name>
<proteinExistence type="predicted"/>
<protein>
    <recommendedName>
        <fullName evidence="1">HYR-like domain-containing protein</fullName>
    </recommendedName>
</protein>
<gene>
    <name evidence="2" type="ORF">B0A75_08160</name>
</gene>
<dbReference type="Proteomes" id="UP000198336">
    <property type="component" value="Unassembled WGS sequence"/>
</dbReference>
<evidence type="ECO:0000313" key="2">
    <source>
        <dbReference type="EMBL" id="OXB00687.1"/>
    </source>
</evidence>
<organism evidence="2 3">
    <name type="scientific">Flavobacterium oncorhynchi</name>
    <dbReference type="NCBI Taxonomy" id="728056"/>
    <lineage>
        <taxon>Bacteria</taxon>
        <taxon>Pseudomonadati</taxon>
        <taxon>Bacteroidota</taxon>
        <taxon>Flavobacteriia</taxon>
        <taxon>Flavobacteriales</taxon>
        <taxon>Flavobacteriaceae</taxon>
        <taxon>Flavobacterium</taxon>
    </lineage>
</organism>
<sequence length="356" mass="36842">ANLSGSITVNSLLALNGTESTLCAADGSGYVLNFTVTGQAPYTVTGTGAPGTWSGNDWTSSPILAGTNYNVSVRDAYACNTIDVVDTAPICCVYEVTAPTFPATTITCYDQMPTAVNLTKIEFEALGNSDGSIGNIPCGVIEITASNGAAPLCNGNVIRTYTVTEYADLNGNKVRDLGEDTVLNTTVITQTFTLQRADFVMPADQGTTVACISAVTAPVVPVVKDNCGNILTASAPVISAVPSCNGVETYTYTFTDCAGHIHDWVYTYTIDNTVAPTGTAPADVTVQCIGDIPAANVNGILNVKGNCNNTVSVTVAETNNGGTGCKASPYIVTRTYTLTDCGGLQTQLVEKLTAVD</sequence>
<accession>A0A226I3B5</accession>
<dbReference type="EMBL" id="MUHA01000008">
    <property type="protein sequence ID" value="OXB00687.1"/>
    <property type="molecule type" value="Genomic_DNA"/>
</dbReference>